<dbReference type="AlphaFoldDB" id="A0A1H0XEA2"/>
<proteinExistence type="predicted"/>
<protein>
    <submittedName>
        <fullName evidence="3">Uncharacterized protein</fullName>
    </submittedName>
</protein>
<evidence type="ECO:0000313" key="4">
    <source>
        <dbReference type="Proteomes" id="UP000199460"/>
    </source>
</evidence>
<name>A0A1H0XEA2_9GAMM</name>
<evidence type="ECO:0000259" key="1">
    <source>
        <dbReference type="Pfam" id="PF18739"/>
    </source>
</evidence>
<keyword evidence="4" id="KW-1185">Reference proteome</keyword>
<dbReference type="InterPro" id="IPR041223">
    <property type="entry name" value="ApeA_NTD"/>
</dbReference>
<dbReference type="Pfam" id="PF18862">
    <property type="entry name" value="ApeA_NTD1"/>
    <property type="match status" value="1"/>
</dbReference>
<sequence length="381" mass="44563">MNNWSGMLLATHPKLISSIQITYSIECVAMSHKHQANRSNYHSITIHSDTIKKWIGQTEKQREIAASQITPPNYNGSISEFKVGLKNQDTIGISYSIEKSYSLPNFHAGMKFPPYIHYYSCEPLSLEDAINKIKKIYSFFSFITNKGMNINQIILNSGTHKTYLYTLLPEERKIDTILYPYSEPDKAQLLGKTRFLIDYIRNYFELEDKSQEYFYKYLKYSRMTNPEDSFLGYFRILENLCIIEKQHFSDETINEICAETKSSLLQKKISNKDAVSFIRGMKRLNKSKYNTEKCIQEFYKTLPSKTRNLWKFNKEKISEICKLRNDITHANDYSIDDSALIENLVFLDALLTVALLKEIGVEDESIHEVSRRIDHYYFIAF</sequence>
<accession>A0A1H0XEA2</accession>
<feature type="domain" description="ApeA N-terminal" evidence="2">
    <location>
        <begin position="18"/>
        <end position="159"/>
    </location>
</feature>
<dbReference type="Pfam" id="PF18739">
    <property type="entry name" value="HEPN_Apea"/>
    <property type="match status" value="1"/>
</dbReference>
<gene>
    <name evidence="3" type="ORF">SAMN05216213_113130</name>
</gene>
<feature type="domain" description="Apea-like HEPN" evidence="1">
    <location>
        <begin position="234"/>
        <end position="364"/>
    </location>
</feature>
<organism evidence="3 4">
    <name type="scientific">Ectopseudomonas guguanensis</name>
    <dbReference type="NCBI Taxonomy" id="1198456"/>
    <lineage>
        <taxon>Bacteria</taxon>
        <taxon>Pseudomonadati</taxon>
        <taxon>Pseudomonadota</taxon>
        <taxon>Gammaproteobacteria</taxon>
        <taxon>Pseudomonadales</taxon>
        <taxon>Pseudomonadaceae</taxon>
        <taxon>Ectopseudomonas</taxon>
    </lineage>
</organism>
<reference evidence="4" key="1">
    <citation type="submission" date="2016-10" db="EMBL/GenBank/DDBJ databases">
        <authorList>
            <person name="Varghese N."/>
            <person name="Submissions S."/>
        </authorList>
    </citation>
    <scope>NUCLEOTIDE SEQUENCE [LARGE SCALE GENOMIC DNA]</scope>
    <source>
        <strain evidence="4">JCM 18416</strain>
    </source>
</reference>
<evidence type="ECO:0000313" key="3">
    <source>
        <dbReference type="EMBL" id="SDQ01243.1"/>
    </source>
</evidence>
<dbReference type="InterPro" id="IPR041229">
    <property type="entry name" value="HEPN_Apea"/>
</dbReference>
<evidence type="ECO:0000259" key="2">
    <source>
        <dbReference type="Pfam" id="PF18862"/>
    </source>
</evidence>
<dbReference type="EMBL" id="FNJJ01000013">
    <property type="protein sequence ID" value="SDQ01243.1"/>
    <property type="molecule type" value="Genomic_DNA"/>
</dbReference>
<dbReference type="Proteomes" id="UP000199460">
    <property type="component" value="Unassembled WGS sequence"/>
</dbReference>
<dbReference type="OrthoDB" id="7055214at2"/>